<comment type="caution">
    <text evidence="15">The sequence shown here is derived from an EMBL/GenBank/DDBJ whole genome shotgun (WGS) entry which is preliminary data.</text>
</comment>
<evidence type="ECO:0000256" key="1">
    <source>
        <dbReference type="ARBA" id="ARBA00001946"/>
    </source>
</evidence>
<dbReference type="InterPro" id="IPR029057">
    <property type="entry name" value="PRTase-like"/>
</dbReference>
<feature type="domain" description="Phosphoribosyltransferase" evidence="14">
    <location>
        <begin position="63"/>
        <end position="217"/>
    </location>
</feature>
<dbReference type="GO" id="GO:0004422">
    <property type="term" value="F:hypoxanthine phosphoribosyltransferase activity"/>
    <property type="evidence" value="ECO:0007669"/>
    <property type="project" value="InterPro"/>
</dbReference>
<dbReference type="PANTHER" id="PTHR43340">
    <property type="entry name" value="HYPOXANTHINE-GUANINE PHOSPHORIBOSYLTRANSFERASE"/>
    <property type="match status" value="1"/>
</dbReference>
<gene>
    <name evidence="15" type="ORF">Rsub_08550</name>
</gene>
<evidence type="ECO:0000256" key="6">
    <source>
        <dbReference type="ARBA" id="ARBA00022490"/>
    </source>
</evidence>
<evidence type="ECO:0000256" key="11">
    <source>
        <dbReference type="ARBA" id="ARBA00022741"/>
    </source>
</evidence>
<dbReference type="Proteomes" id="UP000247498">
    <property type="component" value="Unassembled WGS sequence"/>
</dbReference>
<evidence type="ECO:0000256" key="13">
    <source>
        <dbReference type="RuleBase" id="RU364099"/>
    </source>
</evidence>
<keyword evidence="9 13" id="KW-0479">Metal-binding</keyword>
<comment type="cofactor">
    <cofactor evidence="1 13">
        <name>Mg(2+)</name>
        <dbReference type="ChEBI" id="CHEBI:18420"/>
    </cofactor>
</comment>
<proteinExistence type="inferred from homology"/>
<evidence type="ECO:0000256" key="2">
    <source>
        <dbReference type="ARBA" id="ARBA00004496"/>
    </source>
</evidence>
<evidence type="ECO:0000259" key="14">
    <source>
        <dbReference type="Pfam" id="PF00156"/>
    </source>
</evidence>
<keyword evidence="6 13" id="KW-0963">Cytoplasm</keyword>
<keyword evidence="8 13" id="KW-0808">Transferase</keyword>
<evidence type="ECO:0000256" key="7">
    <source>
        <dbReference type="ARBA" id="ARBA00022676"/>
    </source>
</evidence>
<dbReference type="InterPro" id="IPR050408">
    <property type="entry name" value="HGPRT"/>
</dbReference>
<dbReference type="GO" id="GO:0006166">
    <property type="term" value="P:purine ribonucleoside salvage"/>
    <property type="evidence" value="ECO:0007669"/>
    <property type="project" value="UniProtKB-KW"/>
</dbReference>
<evidence type="ECO:0000256" key="8">
    <source>
        <dbReference type="ARBA" id="ARBA00022679"/>
    </source>
</evidence>
<dbReference type="OrthoDB" id="9449045at2759"/>
<evidence type="ECO:0000256" key="12">
    <source>
        <dbReference type="ARBA" id="ARBA00022842"/>
    </source>
</evidence>
<dbReference type="SUPFAM" id="SSF53271">
    <property type="entry name" value="PRTase-like"/>
    <property type="match status" value="1"/>
</dbReference>
<keyword evidence="10 13" id="KW-0660">Purine salvage</keyword>
<reference evidence="15 16" key="1">
    <citation type="journal article" date="2018" name="Sci. Rep.">
        <title>Raphidocelis subcapitata (=Pseudokirchneriella subcapitata) provides an insight into genome evolution and environmental adaptations in the Sphaeropleales.</title>
        <authorList>
            <person name="Suzuki S."/>
            <person name="Yamaguchi H."/>
            <person name="Nakajima N."/>
            <person name="Kawachi M."/>
        </authorList>
    </citation>
    <scope>NUCLEOTIDE SEQUENCE [LARGE SCALE GENOMIC DNA]</scope>
    <source>
        <strain evidence="15 16">NIES-35</strain>
    </source>
</reference>
<organism evidence="15 16">
    <name type="scientific">Raphidocelis subcapitata</name>
    <dbReference type="NCBI Taxonomy" id="307507"/>
    <lineage>
        <taxon>Eukaryota</taxon>
        <taxon>Viridiplantae</taxon>
        <taxon>Chlorophyta</taxon>
        <taxon>core chlorophytes</taxon>
        <taxon>Chlorophyceae</taxon>
        <taxon>CS clade</taxon>
        <taxon>Sphaeropleales</taxon>
        <taxon>Selenastraceae</taxon>
        <taxon>Raphidocelis</taxon>
    </lineage>
</organism>
<dbReference type="GO" id="GO:0005829">
    <property type="term" value="C:cytosol"/>
    <property type="evidence" value="ECO:0007669"/>
    <property type="project" value="TreeGrafter"/>
</dbReference>
<sequence>MLLGSALPLRACCSQKRPAPVRSCTVRAVPPARAVAAPARTVVQESFLQPQNVPADIQEVLFTQDEVAQRVKSLARAIVRDYTGKDLIVVGVLKGAYIFMSDLTRAIAEEGLPSVQIDFVRAASYGAASVSSGNVSVDMCGEPEARWEGRHVLLVEDIIDSGNTLKRLAGAVAACGAESVRVVTMLDKKGRRQVSFEADYVGFEIPDHFIVGMGLDFNETYRCLPYVAALKPEVYGGKKA</sequence>
<keyword evidence="12 13" id="KW-0460">Magnesium</keyword>
<dbReference type="GO" id="GO:0006178">
    <property type="term" value="P:guanine salvage"/>
    <property type="evidence" value="ECO:0007669"/>
    <property type="project" value="TreeGrafter"/>
</dbReference>
<comment type="similarity">
    <text evidence="4 13">Belongs to the purine/pyrimidine phosphoribosyltransferase family.</text>
</comment>
<comment type="pathway">
    <text evidence="3 13">Purine metabolism; IMP biosynthesis via salvage pathway; IMP from hypoxanthine: step 1/1.</text>
</comment>
<dbReference type="GO" id="GO:0032264">
    <property type="term" value="P:IMP salvage"/>
    <property type="evidence" value="ECO:0007669"/>
    <property type="project" value="UniProtKB-UniPathway"/>
</dbReference>
<evidence type="ECO:0000313" key="15">
    <source>
        <dbReference type="EMBL" id="GBF95569.1"/>
    </source>
</evidence>
<dbReference type="FunCoup" id="A0A2V0P7M6">
    <property type="interactions" value="697"/>
</dbReference>
<dbReference type="InParanoid" id="A0A2V0P7M6"/>
<comment type="catalytic activity">
    <reaction evidence="13">
        <text>IMP + diphosphate = hypoxanthine + 5-phospho-alpha-D-ribose 1-diphosphate</text>
        <dbReference type="Rhea" id="RHEA:17973"/>
        <dbReference type="ChEBI" id="CHEBI:17368"/>
        <dbReference type="ChEBI" id="CHEBI:33019"/>
        <dbReference type="ChEBI" id="CHEBI:58017"/>
        <dbReference type="ChEBI" id="CHEBI:58053"/>
        <dbReference type="EC" id="2.4.2.8"/>
    </reaction>
</comment>
<evidence type="ECO:0000256" key="4">
    <source>
        <dbReference type="ARBA" id="ARBA00008391"/>
    </source>
</evidence>
<dbReference type="EMBL" id="BDRX01000066">
    <property type="protein sequence ID" value="GBF95569.1"/>
    <property type="molecule type" value="Genomic_DNA"/>
</dbReference>
<comment type="subcellular location">
    <subcellularLocation>
        <location evidence="2 13">Cytoplasm</location>
    </subcellularLocation>
</comment>
<dbReference type="InterPro" id="IPR005904">
    <property type="entry name" value="Hxn_phspho_trans"/>
</dbReference>
<dbReference type="AlphaFoldDB" id="A0A2V0P7M6"/>
<dbReference type="InterPro" id="IPR000836">
    <property type="entry name" value="PRTase_dom"/>
</dbReference>
<accession>A0A2V0P7M6</accession>
<dbReference type="Gene3D" id="3.40.50.2020">
    <property type="match status" value="1"/>
</dbReference>
<evidence type="ECO:0000256" key="5">
    <source>
        <dbReference type="ARBA" id="ARBA00011895"/>
    </source>
</evidence>
<keyword evidence="16" id="KW-1185">Reference proteome</keyword>
<evidence type="ECO:0000256" key="3">
    <source>
        <dbReference type="ARBA" id="ARBA00004669"/>
    </source>
</evidence>
<dbReference type="FunFam" id="3.40.50.2020:FF:000006">
    <property type="entry name" value="Hypoxanthine phosphoribosyltransferase"/>
    <property type="match status" value="1"/>
</dbReference>
<dbReference type="GO" id="GO:0046100">
    <property type="term" value="P:hypoxanthine metabolic process"/>
    <property type="evidence" value="ECO:0007669"/>
    <property type="project" value="TreeGrafter"/>
</dbReference>
<dbReference type="GO" id="GO:0000166">
    <property type="term" value="F:nucleotide binding"/>
    <property type="evidence" value="ECO:0007669"/>
    <property type="project" value="UniProtKB-KW"/>
</dbReference>
<dbReference type="CDD" id="cd06223">
    <property type="entry name" value="PRTases_typeI"/>
    <property type="match status" value="1"/>
</dbReference>
<dbReference type="GO" id="GO:0032263">
    <property type="term" value="P:GMP salvage"/>
    <property type="evidence" value="ECO:0007669"/>
    <property type="project" value="TreeGrafter"/>
</dbReference>
<dbReference type="NCBIfam" id="TIGR01203">
    <property type="entry name" value="HGPRTase"/>
    <property type="match status" value="1"/>
</dbReference>
<keyword evidence="7 13" id="KW-0328">Glycosyltransferase</keyword>
<protein>
    <recommendedName>
        <fullName evidence="5 13">Hypoxanthine phosphoribosyltransferase</fullName>
        <ecNumber evidence="5 13">2.4.2.8</ecNumber>
    </recommendedName>
</protein>
<evidence type="ECO:0000256" key="9">
    <source>
        <dbReference type="ARBA" id="ARBA00022723"/>
    </source>
</evidence>
<dbReference type="PANTHER" id="PTHR43340:SF1">
    <property type="entry name" value="HYPOXANTHINE PHOSPHORIBOSYLTRANSFERASE"/>
    <property type="match status" value="1"/>
</dbReference>
<keyword evidence="11 13" id="KW-0547">Nucleotide-binding</keyword>
<evidence type="ECO:0000313" key="16">
    <source>
        <dbReference type="Proteomes" id="UP000247498"/>
    </source>
</evidence>
<dbReference type="Pfam" id="PF00156">
    <property type="entry name" value="Pribosyltran"/>
    <property type="match status" value="1"/>
</dbReference>
<name>A0A2V0P7M6_9CHLO</name>
<evidence type="ECO:0000256" key="10">
    <source>
        <dbReference type="ARBA" id="ARBA00022726"/>
    </source>
</evidence>
<dbReference type="GO" id="GO:0000287">
    <property type="term" value="F:magnesium ion binding"/>
    <property type="evidence" value="ECO:0007669"/>
    <property type="project" value="TreeGrafter"/>
</dbReference>
<dbReference type="STRING" id="307507.A0A2V0P7M6"/>
<dbReference type="UniPathway" id="UPA00591">
    <property type="reaction ID" value="UER00648"/>
</dbReference>
<dbReference type="EC" id="2.4.2.8" evidence="5 13"/>